<keyword evidence="2" id="KW-1185">Reference proteome</keyword>
<evidence type="ECO:0000313" key="2">
    <source>
        <dbReference type="Proteomes" id="UP001597112"/>
    </source>
</evidence>
<reference evidence="2" key="1">
    <citation type="journal article" date="2019" name="Int. J. Syst. Evol. Microbiol.">
        <title>The Global Catalogue of Microorganisms (GCM) 10K type strain sequencing project: providing services to taxonomists for standard genome sequencing and annotation.</title>
        <authorList>
            <consortium name="The Broad Institute Genomics Platform"/>
            <consortium name="The Broad Institute Genome Sequencing Center for Infectious Disease"/>
            <person name="Wu L."/>
            <person name="Ma J."/>
        </authorList>
    </citation>
    <scope>NUCLEOTIDE SEQUENCE [LARGE SCALE GENOMIC DNA]</scope>
    <source>
        <strain evidence="2">CCUG 58938</strain>
    </source>
</reference>
<proteinExistence type="predicted"/>
<dbReference type="Proteomes" id="UP001597112">
    <property type="component" value="Unassembled WGS sequence"/>
</dbReference>
<evidence type="ECO:0000313" key="1">
    <source>
        <dbReference type="EMBL" id="MFD1001120.1"/>
    </source>
</evidence>
<protein>
    <recommendedName>
        <fullName evidence="3">DUF1795 domain-containing protein</fullName>
    </recommendedName>
</protein>
<sequence>MRVAGLCFIYVVMFFVAGCSDRKEQREYISIPGTLIKIIPPEEFTLAPDIGGFKHNRLTASIMVQESPKDFKTVSDSYTDSTLIRQGGELLTSFPIAVDSTEAMMYKTFRVSQGLNFVQWSLVMQMEDHVVTVISSYLKQNDRELSGRVKEALMTTRIDRNADHKKSLLSFIIEGEPLKQAKLLQGPSIMFTGNGEWNDQSIFQLSFFAGPSLENAMVERSPDFVMGQLRNICADCKVEKGGLKEISIDSLDGYEIVSYRIDSATHTQRLKYQVVLFEDTRYYLLAGTASEHHEENLSAFRTIAHTFRRKRSV</sequence>
<comment type="caution">
    <text evidence="1">The sequence shown here is derived from an EMBL/GenBank/DDBJ whole genome shotgun (WGS) entry which is preliminary data.</text>
</comment>
<dbReference type="RefSeq" id="WP_377580569.1">
    <property type="nucleotide sequence ID" value="NZ_JBHTKA010000007.1"/>
</dbReference>
<organism evidence="1 2">
    <name type="scientific">Ohtaekwangia kribbensis</name>
    <dbReference type="NCBI Taxonomy" id="688913"/>
    <lineage>
        <taxon>Bacteria</taxon>
        <taxon>Pseudomonadati</taxon>
        <taxon>Bacteroidota</taxon>
        <taxon>Cytophagia</taxon>
        <taxon>Cytophagales</taxon>
        <taxon>Fulvivirgaceae</taxon>
        <taxon>Ohtaekwangia</taxon>
    </lineage>
</organism>
<evidence type="ECO:0008006" key="3">
    <source>
        <dbReference type="Google" id="ProtNLM"/>
    </source>
</evidence>
<accession>A0ABW3K515</accession>
<dbReference type="PROSITE" id="PS51257">
    <property type="entry name" value="PROKAR_LIPOPROTEIN"/>
    <property type="match status" value="1"/>
</dbReference>
<gene>
    <name evidence="1" type="ORF">ACFQ21_17465</name>
</gene>
<name>A0ABW3K515_9BACT</name>
<dbReference type="EMBL" id="JBHTKA010000007">
    <property type="protein sequence ID" value="MFD1001120.1"/>
    <property type="molecule type" value="Genomic_DNA"/>
</dbReference>